<sequence>MELAYACRLRGIEVNTLTDADAYPEGILSNRRKGSLDNVTKWNKATRAAWDELAALRAAAFLRKKRPIPMRASQRFLIVNQSGTPLQKSSLDSAWQRLMDAAVEAKVITDDQRFTLHGLKHRGITDSTDKASGGHKSPQMRQRYDHEVPIVEPAAEREFSREFSRDKKKGT</sequence>
<dbReference type="PATRIC" id="fig|84531.8.peg.1288"/>
<evidence type="ECO:0000256" key="1">
    <source>
        <dbReference type="ARBA" id="ARBA00023172"/>
    </source>
</evidence>
<organism evidence="3 4">
    <name type="scientific">Lysobacter antibioticus</name>
    <dbReference type="NCBI Taxonomy" id="84531"/>
    <lineage>
        <taxon>Bacteria</taxon>
        <taxon>Pseudomonadati</taxon>
        <taxon>Pseudomonadota</taxon>
        <taxon>Gammaproteobacteria</taxon>
        <taxon>Lysobacterales</taxon>
        <taxon>Lysobacteraceae</taxon>
        <taxon>Lysobacter</taxon>
    </lineage>
</organism>
<dbReference type="Gene3D" id="1.10.443.10">
    <property type="entry name" value="Intergrase catalytic core"/>
    <property type="match status" value="1"/>
</dbReference>
<reference evidence="3 4" key="1">
    <citation type="journal article" date="2015" name="BMC Genomics">
        <title>Comparative genomics and metabolic profiling of the genus Lysobacter.</title>
        <authorList>
            <person name="de Bruijn I."/>
            <person name="Cheng X."/>
            <person name="de Jager V."/>
            <person name="Exposito R.G."/>
            <person name="Watrous J."/>
            <person name="Patel N."/>
            <person name="Postma J."/>
            <person name="Dorrestein P.C."/>
            <person name="Kobayashi D."/>
            <person name="Raaijmakers J.M."/>
        </authorList>
    </citation>
    <scope>NUCLEOTIDE SEQUENCE [LARGE SCALE GENOMIC DNA]</scope>
    <source>
        <strain evidence="3 4">76</strain>
    </source>
</reference>
<dbReference type="KEGG" id="lab:LA76x_1266"/>
<evidence type="ECO:0000313" key="4">
    <source>
        <dbReference type="Proteomes" id="UP000060787"/>
    </source>
</evidence>
<dbReference type="GO" id="GO:0006310">
    <property type="term" value="P:DNA recombination"/>
    <property type="evidence" value="ECO:0007669"/>
    <property type="project" value="UniProtKB-KW"/>
</dbReference>
<dbReference type="GO" id="GO:0015074">
    <property type="term" value="P:DNA integration"/>
    <property type="evidence" value="ECO:0007669"/>
    <property type="project" value="InterPro"/>
</dbReference>
<proteinExistence type="predicted"/>
<gene>
    <name evidence="3" type="ORF">LA76x_1266</name>
</gene>
<accession>A0A0S2F7D1</accession>
<evidence type="ECO:0000313" key="3">
    <source>
        <dbReference type="EMBL" id="ALN79424.1"/>
    </source>
</evidence>
<dbReference type="AlphaFoldDB" id="A0A0S2F7D1"/>
<dbReference type="EMBL" id="CP011129">
    <property type="protein sequence ID" value="ALN79424.1"/>
    <property type="molecule type" value="Genomic_DNA"/>
</dbReference>
<dbReference type="InterPro" id="IPR011010">
    <property type="entry name" value="DNA_brk_join_enz"/>
</dbReference>
<feature type="region of interest" description="Disordered" evidence="2">
    <location>
        <begin position="121"/>
        <end position="171"/>
    </location>
</feature>
<dbReference type="Proteomes" id="UP000060787">
    <property type="component" value="Chromosome"/>
</dbReference>
<evidence type="ECO:0000256" key="2">
    <source>
        <dbReference type="SAM" id="MobiDB-lite"/>
    </source>
</evidence>
<dbReference type="STRING" id="84531.LA76x_1266"/>
<dbReference type="SUPFAM" id="SSF56349">
    <property type="entry name" value="DNA breaking-rejoining enzymes"/>
    <property type="match status" value="1"/>
</dbReference>
<dbReference type="InterPro" id="IPR013762">
    <property type="entry name" value="Integrase-like_cat_sf"/>
</dbReference>
<evidence type="ECO:0008006" key="5">
    <source>
        <dbReference type="Google" id="ProtNLM"/>
    </source>
</evidence>
<dbReference type="GO" id="GO:0003677">
    <property type="term" value="F:DNA binding"/>
    <property type="evidence" value="ECO:0007669"/>
    <property type="project" value="InterPro"/>
</dbReference>
<keyword evidence="4" id="KW-1185">Reference proteome</keyword>
<name>A0A0S2F7D1_LYSAN</name>
<feature type="compositionally biased region" description="Basic and acidic residues" evidence="2">
    <location>
        <begin position="142"/>
        <end position="165"/>
    </location>
</feature>
<keyword evidence="1" id="KW-0233">DNA recombination</keyword>
<protein>
    <recommendedName>
        <fullName evidence="5">Phage integrase family protein</fullName>
    </recommendedName>
</protein>